<dbReference type="RefSeq" id="WP_270679517.1">
    <property type="nucleotide sequence ID" value="NZ_JAQFWP010000042.1"/>
</dbReference>
<dbReference type="Gene3D" id="1.10.10.10">
    <property type="entry name" value="Winged helix-like DNA-binding domain superfamily/Winged helix DNA-binding domain"/>
    <property type="match status" value="1"/>
</dbReference>
<sequence length="312" mass="33365">MPLVPAALRYFREVAQTGSIAVAADNRHITPSSISRQIAKLESEIGRPLFDRHPRGMTLTEAGRRLLAHVHRSELDASALLAEMRTLDPAGFRRIVVACTEGFAHSVVPQAMSRLRLIHPAITFRLDVVGREEATRRVAEGDADVAATFAIGGQEDVSVDHSAVVPTFVAVRGDHPLADRDRVGFAELCDHPLALSAEGASQRELFDIAARIEGVEATVALECDRLAPVYAFVRSGGGAALVSGLGMDGDPDGGLVHIPLAHPVFDRRRAQIQTMIGGRRGPAVSDFINLLVSLLPHGDTGRGSGPGRTRPQ</sequence>
<dbReference type="EMBL" id="JAQFWP010000042">
    <property type="protein sequence ID" value="MDA2806883.1"/>
    <property type="molecule type" value="Genomic_DNA"/>
</dbReference>
<evidence type="ECO:0000256" key="1">
    <source>
        <dbReference type="ARBA" id="ARBA00009437"/>
    </source>
</evidence>
<dbReference type="Pfam" id="PF03466">
    <property type="entry name" value="LysR_substrate"/>
    <property type="match status" value="1"/>
</dbReference>
<accession>A0ABT4TQB9</accession>
<evidence type="ECO:0000256" key="2">
    <source>
        <dbReference type="ARBA" id="ARBA00023015"/>
    </source>
</evidence>
<dbReference type="PROSITE" id="PS50931">
    <property type="entry name" value="HTH_LYSR"/>
    <property type="match status" value="1"/>
</dbReference>
<dbReference type="InterPro" id="IPR005119">
    <property type="entry name" value="LysR_subst-bd"/>
</dbReference>
<evidence type="ECO:0000259" key="5">
    <source>
        <dbReference type="PROSITE" id="PS50931"/>
    </source>
</evidence>
<dbReference type="PANTHER" id="PTHR30419">
    <property type="entry name" value="HTH-TYPE TRANSCRIPTIONAL REGULATOR YBHD"/>
    <property type="match status" value="1"/>
</dbReference>
<keyword evidence="3" id="KW-0238">DNA-binding</keyword>
<dbReference type="Proteomes" id="UP001165685">
    <property type="component" value="Unassembled WGS sequence"/>
</dbReference>
<evidence type="ECO:0000256" key="3">
    <source>
        <dbReference type="ARBA" id="ARBA00023125"/>
    </source>
</evidence>
<name>A0ABT4TQB9_9ACTN</name>
<keyword evidence="7" id="KW-1185">Reference proteome</keyword>
<protein>
    <submittedName>
        <fullName evidence="6">LysR family transcriptional regulator</fullName>
    </submittedName>
</protein>
<dbReference type="InterPro" id="IPR000847">
    <property type="entry name" value="LysR_HTH_N"/>
</dbReference>
<proteinExistence type="inferred from homology"/>
<organism evidence="6 7">
    <name type="scientific">Nocardiopsis suaedae</name>
    <dbReference type="NCBI Taxonomy" id="3018444"/>
    <lineage>
        <taxon>Bacteria</taxon>
        <taxon>Bacillati</taxon>
        <taxon>Actinomycetota</taxon>
        <taxon>Actinomycetes</taxon>
        <taxon>Streptosporangiales</taxon>
        <taxon>Nocardiopsidaceae</taxon>
        <taxon>Nocardiopsis</taxon>
    </lineage>
</organism>
<comment type="similarity">
    <text evidence="1">Belongs to the LysR transcriptional regulatory family.</text>
</comment>
<reference evidence="6" key="1">
    <citation type="submission" date="2023-01" db="EMBL/GenBank/DDBJ databases">
        <title>Draft genome sequence of Nocardiopsis sp. LSu2-4 isolated from halophytes.</title>
        <authorList>
            <person name="Duangmal K."/>
            <person name="Chantavorakit T."/>
        </authorList>
    </citation>
    <scope>NUCLEOTIDE SEQUENCE</scope>
    <source>
        <strain evidence="6">LSu2-4</strain>
    </source>
</reference>
<keyword evidence="4" id="KW-0804">Transcription</keyword>
<comment type="caution">
    <text evidence="6">The sequence shown here is derived from an EMBL/GenBank/DDBJ whole genome shotgun (WGS) entry which is preliminary data.</text>
</comment>
<feature type="domain" description="HTH lysR-type" evidence="5">
    <location>
        <begin position="1"/>
        <end position="60"/>
    </location>
</feature>
<dbReference type="SUPFAM" id="SSF46785">
    <property type="entry name" value="Winged helix' DNA-binding domain"/>
    <property type="match status" value="1"/>
</dbReference>
<evidence type="ECO:0000256" key="4">
    <source>
        <dbReference type="ARBA" id="ARBA00023163"/>
    </source>
</evidence>
<dbReference type="SUPFAM" id="SSF53850">
    <property type="entry name" value="Periplasmic binding protein-like II"/>
    <property type="match status" value="1"/>
</dbReference>
<keyword evidence="2" id="KW-0805">Transcription regulation</keyword>
<gene>
    <name evidence="6" type="ORF">O4U47_20420</name>
</gene>
<dbReference type="PANTHER" id="PTHR30419:SF8">
    <property type="entry name" value="NITROGEN ASSIMILATION TRANSCRIPTIONAL ACTIVATOR-RELATED"/>
    <property type="match status" value="1"/>
</dbReference>
<dbReference type="Gene3D" id="3.40.190.290">
    <property type="match status" value="1"/>
</dbReference>
<dbReference type="InterPro" id="IPR050950">
    <property type="entry name" value="HTH-type_LysR_regulators"/>
</dbReference>
<dbReference type="InterPro" id="IPR036390">
    <property type="entry name" value="WH_DNA-bd_sf"/>
</dbReference>
<evidence type="ECO:0000313" key="7">
    <source>
        <dbReference type="Proteomes" id="UP001165685"/>
    </source>
</evidence>
<evidence type="ECO:0000313" key="6">
    <source>
        <dbReference type="EMBL" id="MDA2806883.1"/>
    </source>
</evidence>
<dbReference type="InterPro" id="IPR036388">
    <property type="entry name" value="WH-like_DNA-bd_sf"/>
</dbReference>
<dbReference type="Pfam" id="PF00126">
    <property type="entry name" value="HTH_1"/>
    <property type="match status" value="1"/>
</dbReference>